<dbReference type="SMART" id="SM00363">
    <property type="entry name" value="S4"/>
    <property type="match status" value="1"/>
</dbReference>
<name>A0A1F5NFL2_9BACT</name>
<dbReference type="NCBIfam" id="TIGR01017">
    <property type="entry name" value="rpsD_bact"/>
    <property type="match status" value="1"/>
</dbReference>
<dbReference type="PANTHER" id="PTHR11831:SF4">
    <property type="entry name" value="SMALL RIBOSOMAL SUBUNIT PROTEIN US4M"/>
    <property type="match status" value="1"/>
</dbReference>
<dbReference type="NCBIfam" id="NF003717">
    <property type="entry name" value="PRK05327.1"/>
    <property type="match status" value="1"/>
</dbReference>
<comment type="function">
    <text evidence="7">With S5 and S12 plays an important role in translational accuracy.</text>
</comment>
<evidence type="ECO:0000256" key="6">
    <source>
        <dbReference type="ARBA" id="ARBA00035254"/>
    </source>
</evidence>
<dbReference type="GO" id="GO:0042274">
    <property type="term" value="P:ribosomal small subunit biogenesis"/>
    <property type="evidence" value="ECO:0007669"/>
    <property type="project" value="TreeGrafter"/>
</dbReference>
<dbReference type="GO" id="GO:0003735">
    <property type="term" value="F:structural constituent of ribosome"/>
    <property type="evidence" value="ECO:0007669"/>
    <property type="project" value="InterPro"/>
</dbReference>
<dbReference type="SUPFAM" id="SSF55174">
    <property type="entry name" value="Alpha-L RNA-binding motif"/>
    <property type="match status" value="1"/>
</dbReference>
<organism evidence="11 12">
    <name type="scientific">Candidatus Doudnabacteria bacterium RIFCSPHIGHO2_01_52_17</name>
    <dbReference type="NCBI Taxonomy" id="1817820"/>
    <lineage>
        <taxon>Bacteria</taxon>
        <taxon>Candidatus Doudnaibacteriota</taxon>
    </lineage>
</organism>
<dbReference type="GO" id="GO:0006412">
    <property type="term" value="P:translation"/>
    <property type="evidence" value="ECO:0007669"/>
    <property type="project" value="UniProtKB-UniRule"/>
</dbReference>
<evidence type="ECO:0000313" key="12">
    <source>
        <dbReference type="Proteomes" id="UP000176547"/>
    </source>
</evidence>
<dbReference type="GO" id="GO:0019843">
    <property type="term" value="F:rRNA binding"/>
    <property type="evidence" value="ECO:0007669"/>
    <property type="project" value="UniProtKB-UniRule"/>
</dbReference>
<dbReference type="PROSITE" id="PS00632">
    <property type="entry name" value="RIBOSOMAL_S4"/>
    <property type="match status" value="1"/>
</dbReference>
<proteinExistence type="inferred from homology"/>
<dbReference type="Proteomes" id="UP000176547">
    <property type="component" value="Unassembled WGS sequence"/>
</dbReference>
<keyword evidence="3 7" id="KW-0694">RNA-binding</keyword>
<dbReference type="InterPro" id="IPR022801">
    <property type="entry name" value="Ribosomal_uS4"/>
</dbReference>
<dbReference type="Gene3D" id="3.10.290.10">
    <property type="entry name" value="RNA-binding S4 domain"/>
    <property type="match status" value="1"/>
</dbReference>
<dbReference type="FunFam" id="3.10.290.10:FF:000001">
    <property type="entry name" value="30S ribosomal protein S4"/>
    <property type="match status" value="1"/>
</dbReference>
<dbReference type="GO" id="GO:0015935">
    <property type="term" value="C:small ribosomal subunit"/>
    <property type="evidence" value="ECO:0007669"/>
    <property type="project" value="InterPro"/>
</dbReference>
<comment type="function">
    <text evidence="7">One of the primary rRNA binding proteins, it binds directly to 16S rRNA where it nucleates assembly of the body of the 30S subunit.</text>
</comment>
<accession>A0A1F5NFL2</accession>
<dbReference type="InterPro" id="IPR018079">
    <property type="entry name" value="Ribosomal_uS4_CS"/>
</dbReference>
<comment type="caution">
    <text evidence="11">The sequence shown here is derived from an EMBL/GenBank/DDBJ whole genome shotgun (WGS) entry which is preliminary data.</text>
</comment>
<keyword evidence="5 7" id="KW-0687">Ribonucleoprotein</keyword>
<comment type="similarity">
    <text evidence="1 7 8">Belongs to the universal ribosomal protein uS4 family.</text>
</comment>
<evidence type="ECO:0000256" key="5">
    <source>
        <dbReference type="ARBA" id="ARBA00023274"/>
    </source>
</evidence>
<gene>
    <name evidence="7" type="primary">rpsD</name>
    <name evidence="11" type="ORF">A3K06_02450</name>
</gene>
<keyword evidence="4 7" id="KW-0689">Ribosomal protein</keyword>
<evidence type="ECO:0000256" key="2">
    <source>
        <dbReference type="ARBA" id="ARBA00022730"/>
    </source>
</evidence>
<dbReference type="InterPro" id="IPR002942">
    <property type="entry name" value="S4_RNA-bd"/>
</dbReference>
<dbReference type="HAMAP" id="MF_01306_B">
    <property type="entry name" value="Ribosomal_uS4_B"/>
    <property type="match status" value="1"/>
</dbReference>
<dbReference type="AlphaFoldDB" id="A0A1F5NFL2"/>
<evidence type="ECO:0000256" key="4">
    <source>
        <dbReference type="ARBA" id="ARBA00022980"/>
    </source>
</evidence>
<evidence type="ECO:0000259" key="9">
    <source>
        <dbReference type="SMART" id="SM00363"/>
    </source>
</evidence>
<dbReference type="Pfam" id="PF00163">
    <property type="entry name" value="Ribosomal_S4"/>
    <property type="match status" value="1"/>
</dbReference>
<evidence type="ECO:0000256" key="8">
    <source>
        <dbReference type="RuleBase" id="RU003699"/>
    </source>
</evidence>
<dbReference type="InterPro" id="IPR005709">
    <property type="entry name" value="Ribosomal_uS4_bac-type"/>
</dbReference>
<dbReference type="CDD" id="cd00165">
    <property type="entry name" value="S4"/>
    <property type="match status" value="1"/>
</dbReference>
<dbReference type="Pfam" id="PF01479">
    <property type="entry name" value="S4"/>
    <property type="match status" value="1"/>
</dbReference>
<dbReference type="InterPro" id="IPR001912">
    <property type="entry name" value="Ribosomal_uS4_N"/>
</dbReference>
<comment type="subunit">
    <text evidence="7">Part of the 30S ribosomal subunit. Contacts protein S5. The interaction surface between S4 and S5 is involved in control of translational fidelity.</text>
</comment>
<evidence type="ECO:0000256" key="3">
    <source>
        <dbReference type="ARBA" id="ARBA00022884"/>
    </source>
</evidence>
<dbReference type="PANTHER" id="PTHR11831">
    <property type="entry name" value="30S 40S RIBOSOMAL PROTEIN"/>
    <property type="match status" value="1"/>
</dbReference>
<dbReference type="Gene3D" id="1.10.1050.10">
    <property type="entry name" value="Ribosomal Protein S4 Delta 41, Chain A, domain 1"/>
    <property type="match status" value="1"/>
</dbReference>
<feature type="domain" description="RNA-binding S4" evidence="9">
    <location>
        <begin position="94"/>
        <end position="157"/>
    </location>
</feature>
<evidence type="ECO:0000313" key="11">
    <source>
        <dbReference type="EMBL" id="OGE76368.1"/>
    </source>
</evidence>
<dbReference type="EMBL" id="MFEG01000009">
    <property type="protein sequence ID" value="OGE76368.1"/>
    <property type="molecule type" value="Genomic_DNA"/>
</dbReference>
<reference evidence="11 12" key="1">
    <citation type="journal article" date="2016" name="Nat. Commun.">
        <title>Thousands of microbial genomes shed light on interconnected biogeochemical processes in an aquifer system.</title>
        <authorList>
            <person name="Anantharaman K."/>
            <person name="Brown C.T."/>
            <person name="Hug L.A."/>
            <person name="Sharon I."/>
            <person name="Castelle C.J."/>
            <person name="Probst A.J."/>
            <person name="Thomas B.C."/>
            <person name="Singh A."/>
            <person name="Wilkins M.J."/>
            <person name="Karaoz U."/>
            <person name="Brodie E.L."/>
            <person name="Williams K.H."/>
            <person name="Hubbard S.S."/>
            <person name="Banfield J.F."/>
        </authorList>
    </citation>
    <scope>NUCLEOTIDE SEQUENCE [LARGE SCALE GENOMIC DNA]</scope>
</reference>
<feature type="domain" description="Small ribosomal subunit protein uS4 N-terminal" evidence="10">
    <location>
        <begin position="1"/>
        <end position="93"/>
    </location>
</feature>
<dbReference type="PROSITE" id="PS50889">
    <property type="entry name" value="S4"/>
    <property type="match status" value="1"/>
</dbReference>
<sequence length="206" mass="23444">MRISCKICRRLGRSVCGREKCAFRRKPYPPGVHGRSRIRGRGRGGSTEYGGQLREKQKLKFLYGLREAQFKNYVRQAERAKGQAGPELLRILETRLDSIVFRLGFAGSRSAARQFVTHGHVMVNGRRVSFPSFRVKKDDVVKIRSQSSGKGMFRDLELYLKKYNPPPWLALDRESREGKLLGQVDAADPSLPADINLSAIVEFYSR</sequence>
<dbReference type="SMART" id="SM01390">
    <property type="entry name" value="Ribosomal_S4"/>
    <property type="match status" value="1"/>
</dbReference>
<evidence type="ECO:0000259" key="10">
    <source>
        <dbReference type="SMART" id="SM01390"/>
    </source>
</evidence>
<protein>
    <recommendedName>
        <fullName evidence="6 7">Small ribosomal subunit protein uS4</fullName>
    </recommendedName>
</protein>
<dbReference type="InterPro" id="IPR036986">
    <property type="entry name" value="S4_RNA-bd_sf"/>
</dbReference>
<keyword evidence="2 7" id="KW-0699">rRNA-binding</keyword>
<evidence type="ECO:0000256" key="7">
    <source>
        <dbReference type="HAMAP-Rule" id="MF_01306"/>
    </source>
</evidence>
<evidence type="ECO:0000256" key="1">
    <source>
        <dbReference type="ARBA" id="ARBA00007465"/>
    </source>
</evidence>